<protein>
    <submittedName>
        <fullName evidence="1">Uncharacterized protein</fullName>
    </submittedName>
</protein>
<evidence type="ECO:0000313" key="1">
    <source>
        <dbReference type="EMBL" id="JAH09436.1"/>
    </source>
</evidence>
<dbReference type="AlphaFoldDB" id="A0A0E9PXU4"/>
<name>A0A0E9PXU4_ANGAN</name>
<accession>A0A0E9PXU4</accession>
<organism evidence="1">
    <name type="scientific">Anguilla anguilla</name>
    <name type="common">European freshwater eel</name>
    <name type="synonym">Muraena anguilla</name>
    <dbReference type="NCBI Taxonomy" id="7936"/>
    <lineage>
        <taxon>Eukaryota</taxon>
        <taxon>Metazoa</taxon>
        <taxon>Chordata</taxon>
        <taxon>Craniata</taxon>
        <taxon>Vertebrata</taxon>
        <taxon>Euteleostomi</taxon>
        <taxon>Actinopterygii</taxon>
        <taxon>Neopterygii</taxon>
        <taxon>Teleostei</taxon>
        <taxon>Anguilliformes</taxon>
        <taxon>Anguillidae</taxon>
        <taxon>Anguilla</taxon>
    </lineage>
</organism>
<sequence length="25" mass="2931">MDWACSKEDCRGPTPALHSWNWVLQ</sequence>
<reference evidence="1" key="1">
    <citation type="submission" date="2014-11" db="EMBL/GenBank/DDBJ databases">
        <authorList>
            <person name="Amaro Gonzalez C."/>
        </authorList>
    </citation>
    <scope>NUCLEOTIDE SEQUENCE</scope>
</reference>
<reference evidence="1" key="2">
    <citation type="journal article" date="2015" name="Fish Shellfish Immunol.">
        <title>Early steps in the European eel (Anguilla anguilla)-Vibrio vulnificus interaction in the gills: Role of the RtxA13 toxin.</title>
        <authorList>
            <person name="Callol A."/>
            <person name="Pajuelo D."/>
            <person name="Ebbesson L."/>
            <person name="Teles M."/>
            <person name="MacKenzie S."/>
            <person name="Amaro C."/>
        </authorList>
    </citation>
    <scope>NUCLEOTIDE SEQUENCE</scope>
</reference>
<proteinExistence type="predicted"/>
<dbReference type="EMBL" id="GBXM01099141">
    <property type="protein sequence ID" value="JAH09436.1"/>
    <property type="molecule type" value="Transcribed_RNA"/>
</dbReference>